<dbReference type="Proteomes" id="UP000176902">
    <property type="component" value="Unassembled WGS sequence"/>
</dbReference>
<dbReference type="InterPro" id="IPR006342">
    <property type="entry name" value="FkbM_mtfrase"/>
</dbReference>
<protein>
    <recommendedName>
        <fullName evidence="1">Methyltransferase FkbM domain-containing protein</fullName>
    </recommendedName>
</protein>
<evidence type="ECO:0000313" key="3">
    <source>
        <dbReference type="Proteomes" id="UP000176902"/>
    </source>
</evidence>
<evidence type="ECO:0000313" key="2">
    <source>
        <dbReference type="EMBL" id="OGE30425.1"/>
    </source>
</evidence>
<feature type="domain" description="Methyltransferase FkbM" evidence="1">
    <location>
        <begin position="94"/>
        <end position="256"/>
    </location>
</feature>
<comment type="caution">
    <text evidence="2">The sequence shown here is derived from an EMBL/GenBank/DDBJ whole genome shotgun (WGS) entry which is preliminary data.</text>
</comment>
<evidence type="ECO:0000259" key="1">
    <source>
        <dbReference type="Pfam" id="PF05050"/>
    </source>
</evidence>
<dbReference type="EMBL" id="MFCV01000047">
    <property type="protein sequence ID" value="OGE30425.1"/>
    <property type="molecule type" value="Genomic_DNA"/>
</dbReference>
<accession>A0A1F5JP97</accession>
<dbReference type="PANTHER" id="PTHR34203">
    <property type="entry name" value="METHYLTRANSFERASE, FKBM FAMILY PROTEIN"/>
    <property type="match status" value="1"/>
</dbReference>
<name>A0A1F5JP97_9BACT</name>
<dbReference type="Gene3D" id="3.40.50.150">
    <property type="entry name" value="Vaccinia Virus protein VP39"/>
    <property type="match status" value="1"/>
</dbReference>
<gene>
    <name evidence="2" type="ORF">A3C59_00360</name>
</gene>
<dbReference type="InterPro" id="IPR029063">
    <property type="entry name" value="SAM-dependent_MTases_sf"/>
</dbReference>
<dbReference type="AlphaFoldDB" id="A0A1F5JP97"/>
<dbReference type="PANTHER" id="PTHR34203:SF15">
    <property type="entry name" value="SLL1173 PROTEIN"/>
    <property type="match status" value="1"/>
</dbReference>
<sequence length="284" mass="32998">MTKFFSYLFFLKFILNHPLNKGNTIRTLLKIFWWKINQIFLKSPCVVELVPGTKCICYPNDSLYSTLVVYLRFPEYGEMQFLLSILKRGDYFIDVGANIGVYSFLASSKITTGKIFAFEPSPKILPKLYENIALNQKKDRIEVIRKVVSDRSQLVNFDTSEYPDYNHISPNSGNKNTLRLESTTLDKFIKDQNIKKIKMIKIDVEGAEMLVLKGLEESLQGKKVDILIVEVNEEAYKSFGFSTKDTVSYLENYGFKNYMFDKKYNLINLVMEKNQGWNIIAIRK</sequence>
<dbReference type="SUPFAM" id="SSF53335">
    <property type="entry name" value="S-adenosyl-L-methionine-dependent methyltransferases"/>
    <property type="match status" value="1"/>
</dbReference>
<organism evidence="2 3">
    <name type="scientific">Candidatus Daviesbacteria bacterium RIFCSPHIGHO2_02_FULL_36_13</name>
    <dbReference type="NCBI Taxonomy" id="1797768"/>
    <lineage>
        <taxon>Bacteria</taxon>
        <taxon>Candidatus Daviesiibacteriota</taxon>
    </lineage>
</organism>
<proteinExistence type="predicted"/>
<dbReference type="InterPro" id="IPR052514">
    <property type="entry name" value="SAM-dependent_MTase"/>
</dbReference>
<dbReference type="NCBIfam" id="TIGR01444">
    <property type="entry name" value="fkbM_fam"/>
    <property type="match status" value="1"/>
</dbReference>
<dbReference type="Pfam" id="PF05050">
    <property type="entry name" value="Methyltransf_21"/>
    <property type="match status" value="1"/>
</dbReference>
<dbReference type="STRING" id="1797768.A3C59_00360"/>
<reference evidence="2 3" key="1">
    <citation type="journal article" date="2016" name="Nat. Commun.">
        <title>Thousands of microbial genomes shed light on interconnected biogeochemical processes in an aquifer system.</title>
        <authorList>
            <person name="Anantharaman K."/>
            <person name="Brown C.T."/>
            <person name="Hug L.A."/>
            <person name="Sharon I."/>
            <person name="Castelle C.J."/>
            <person name="Probst A.J."/>
            <person name="Thomas B.C."/>
            <person name="Singh A."/>
            <person name="Wilkins M.J."/>
            <person name="Karaoz U."/>
            <person name="Brodie E.L."/>
            <person name="Williams K.H."/>
            <person name="Hubbard S.S."/>
            <person name="Banfield J.F."/>
        </authorList>
    </citation>
    <scope>NUCLEOTIDE SEQUENCE [LARGE SCALE GENOMIC DNA]</scope>
</reference>